<evidence type="ECO:0000256" key="2">
    <source>
        <dbReference type="ARBA" id="ARBA00023315"/>
    </source>
</evidence>
<evidence type="ECO:0000313" key="4">
    <source>
        <dbReference type="Proteomes" id="UP000290289"/>
    </source>
</evidence>
<dbReference type="AlphaFoldDB" id="A0A498J3J0"/>
<evidence type="ECO:0000256" key="1">
    <source>
        <dbReference type="ARBA" id="ARBA00022679"/>
    </source>
</evidence>
<proteinExistence type="predicted"/>
<organism evidence="3 4">
    <name type="scientific">Malus domestica</name>
    <name type="common">Apple</name>
    <name type="synonym">Pyrus malus</name>
    <dbReference type="NCBI Taxonomy" id="3750"/>
    <lineage>
        <taxon>Eukaryota</taxon>
        <taxon>Viridiplantae</taxon>
        <taxon>Streptophyta</taxon>
        <taxon>Embryophyta</taxon>
        <taxon>Tracheophyta</taxon>
        <taxon>Spermatophyta</taxon>
        <taxon>Magnoliopsida</taxon>
        <taxon>eudicotyledons</taxon>
        <taxon>Gunneridae</taxon>
        <taxon>Pentapetalae</taxon>
        <taxon>rosids</taxon>
        <taxon>fabids</taxon>
        <taxon>Rosales</taxon>
        <taxon>Rosaceae</taxon>
        <taxon>Amygdaloideae</taxon>
        <taxon>Maleae</taxon>
        <taxon>Malus</taxon>
    </lineage>
</organism>
<name>A0A498J3J0_MALDO</name>
<dbReference type="PANTHER" id="PTHR31625">
    <property type="match status" value="1"/>
</dbReference>
<dbReference type="GO" id="GO:0016747">
    <property type="term" value="F:acyltransferase activity, transferring groups other than amino-acyl groups"/>
    <property type="evidence" value="ECO:0007669"/>
    <property type="project" value="UniProtKB-ARBA"/>
</dbReference>
<dbReference type="STRING" id="3750.A0A498J3J0"/>
<dbReference type="EMBL" id="RDQH01000335">
    <property type="protein sequence ID" value="RXH89756.1"/>
    <property type="molecule type" value="Genomic_DNA"/>
</dbReference>
<gene>
    <name evidence="3" type="ORF">DVH24_032113</name>
</gene>
<dbReference type="Pfam" id="PF02458">
    <property type="entry name" value="Transferase"/>
    <property type="match status" value="1"/>
</dbReference>
<sequence length="382" mass="42544">MAKPGSVKVIEVRGVAPKPSLPPNSAHPEDLSLPLTFFDLRWLRFPPPQHLFFYNMPSFDTSHFFDSVLPKLKTSLSATLQHFVPLAGNLIWLLDSPKPLLSYIKGDAVSLTIAESDADFHRLISSNNFDIEAKEYHPLVPQLAASHDKAAVLALQITVFPKDGFSIGSAMHHAACDGLSAISFFKFWGHFCKHGEGGGLPPLPSHNKKVIKDPSGLQAIYSNEWLRLGGPNNRSLMLLEARGPGDGIRGTFEFTRAKIEMLRRVMRIMMAKKKEQADHSKLLHLSTYLLTCAYTWVCLLWAEEIKTEKTLLYYQPISGIAGHRAVAETKRLLGEDGLLVALNAISEVIKSLDKTLLEEAETWVSRIFNAVLQPCSCFECRV</sequence>
<keyword evidence="2" id="KW-0012">Acyltransferase</keyword>
<reference evidence="3 4" key="1">
    <citation type="submission" date="2018-10" db="EMBL/GenBank/DDBJ databases">
        <title>A high-quality apple genome assembly.</title>
        <authorList>
            <person name="Hu J."/>
        </authorList>
    </citation>
    <scope>NUCLEOTIDE SEQUENCE [LARGE SCALE GENOMIC DNA]</scope>
    <source>
        <strain evidence="4">cv. HFTH1</strain>
        <tissue evidence="3">Young leaf</tissue>
    </source>
</reference>
<dbReference type="Gene3D" id="3.30.559.10">
    <property type="entry name" value="Chloramphenicol acetyltransferase-like domain"/>
    <property type="match status" value="1"/>
</dbReference>
<keyword evidence="1" id="KW-0808">Transferase</keyword>
<dbReference type="Proteomes" id="UP000290289">
    <property type="component" value="Chromosome 9"/>
</dbReference>
<evidence type="ECO:0000313" key="3">
    <source>
        <dbReference type="EMBL" id="RXH89756.1"/>
    </source>
</evidence>
<comment type="caution">
    <text evidence="3">The sequence shown here is derived from an EMBL/GenBank/DDBJ whole genome shotgun (WGS) entry which is preliminary data.</text>
</comment>
<keyword evidence="4" id="KW-1185">Reference proteome</keyword>
<dbReference type="InterPro" id="IPR051504">
    <property type="entry name" value="Plant_metabolite_acyltrans"/>
</dbReference>
<dbReference type="InterPro" id="IPR023213">
    <property type="entry name" value="CAT-like_dom_sf"/>
</dbReference>
<protein>
    <submittedName>
        <fullName evidence="3">Uncharacterized protein</fullName>
    </submittedName>
</protein>
<accession>A0A498J3J0</accession>